<dbReference type="PROSITE" id="PS00615">
    <property type="entry name" value="C_TYPE_LECTIN_1"/>
    <property type="match status" value="1"/>
</dbReference>
<dbReference type="Gene3D" id="3.10.100.10">
    <property type="entry name" value="Mannose-Binding Protein A, subunit A"/>
    <property type="match status" value="1"/>
</dbReference>
<evidence type="ECO:0000313" key="6">
    <source>
        <dbReference type="Proteomes" id="UP000694923"/>
    </source>
</evidence>
<dbReference type="PANTHER" id="PTHR22803">
    <property type="entry name" value="MANNOSE, PHOSPHOLIPASE, LECTIN RECEPTOR RELATED"/>
    <property type="match status" value="1"/>
</dbReference>
<keyword evidence="6" id="KW-1185">Reference proteome</keyword>
<dbReference type="InterPro" id="IPR050111">
    <property type="entry name" value="C-type_lectin/snaclec_domain"/>
</dbReference>
<dbReference type="InterPro" id="IPR016187">
    <property type="entry name" value="CTDL_fold"/>
</dbReference>
<dbReference type="InterPro" id="IPR001304">
    <property type="entry name" value="C-type_lectin-like"/>
</dbReference>
<accession>A0ABM0RCA8</accession>
<protein>
    <submittedName>
        <fullName evidence="7">C-type lectin domain family 4 member G-like</fullName>
    </submittedName>
</protein>
<dbReference type="Pfam" id="PF00059">
    <property type="entry name" value="Lectin_C"/>
    <property type="match status" value="1"/>
</dbReference>
<dbReference type="Proteomes" id="UP000694923">
    <property type="component" value="Unplaced"/>
</dbReference>
<feature type="domain" description="C-type lectin" evidence="5">
    <location>
        <begin position="151"/>
        <end position="266"/>
    </location>
</feature>
<dbReference type="InterPro" id="IPR018378">
    <property type="entry name" value="C-type_lectin_CS"/>
</dbReference>
<name>A0ABM0RCA8_GALVR</name>
<dbReference type="GeneID" id="103596402"/>
<dbReference type="SUPFAM" id="SSF56436">
    <property type="entry name" value="C-type lectin-like"/>
    <property type="match status" value="1"/>
</dbReference>
<dbReference type="RefSeq" id="XP_008578249.1">
    <property type="nucleotide sequence ID" value="XM_008580027.1"/>
</dbReference>
<keyword evidence="1" id="KW-0430">Lectin</keyword>
<evidence type="ECO:0000256" key="2">
    <source>
        <dbReference type="ARBA" id="ARBA00023157"/>
    </source>
</evidence>
<evidence type="ECO:0000256" key="4">
    <source>
        <dbReference type="SAM" id="Phobius"/>
    </source>
</evidence>
<dbReference type="PROSITE" id="PS50041">
    <property type="entry name" value="C_TYPE_LECTIN_2"/>
    <property type="match status" value="1"/>
</dbReference>
<dbReference type="InterPro" id="IPR033989">
    <property type="entry name" value="CD209-like_CTLD"/>
</dbReference>
<evidence type="ECO:0000313" key="7">
    <source>
        <dbReference type="RefSeq" id="XP_008578249.1"/>
    </source>
</evidence>
<evidence type="ECO:0000256" key="1">
    <source>
        <dbReference type="ARBA" id="ARBA00022734"/>
    </source>
</evidence>
<feature type="coiled-coil region" evidence="3">
    <location>
        <begin position="88"/>
        <end position="133"/>
    </location>
</feature>
<reference evidence="7" key="1">
    <citation type="submission" date="2025-08" db="UniProtKB">
        <authorList>
            <consortium name="RefSeq"/>
        </authorList>
    </citation>
    <scope>IDENTIFICATION</scope>
</reference>
<keyword evidence="3" id="KW-0175">Coiled coil</keyword>
<dbReference type="CDD" id="cd03590">
    <property type="entry name" value="CLECT_DC-SIGN_like"/>
    <property type="match status" value="1"/>
</dbReference>
<keyword evidence="2" id="KW-1015">Disulfide bond</keyword>
<proteinExistence type="predicted"/>
<feature type="transmembrane region" description="Helical" evidence="4">
    <location>
        <begin position="32"/>
        <end position="53"/>
    </location>
</feature>
<organism evidence="6 7">
    <name type="scientific">Galeopterus variegatus</name>
    <name type="common">Malayan flying lemur</name>
    <name type="synonym">Cynocephalus variegatus</name>
    <dbReference type="NCBI Taxonomy" id="482537"/>
    <lineage>
        <taxon>Eukaryota</taxon>
        <taxon>Metazoa</taxon>
        <taxon>Chordata</taxon>
        <taxon>Craniata</taxon>
        <taxon>Vertebrata</taxon>
        <taxon>Euteleostomi</taxon>
        <taxon>Mammalia</taxon>
        <taxon>Eutheria</taxon>
        <taxon>Euarchontoglires</taxon>
        <taxon>Dermoptera</taxon>
        <taxon>Cynocephalidae</taxon>
        <taxon>Galeopterus</taxon>
    </lineage>
</organism>
<keyword evidence="4" id="KW-1133">Transmembrane helix</keyword>
<keyword evidence="4" id="KW-0812">Transmembrane</keyword>
<keyword evidence="4" id="KW-0472">Membrane</keyword>
<gene>
    <name evidence="7" type="primary">LOC103596402</name>
</gene>
<dbReference type="SMART" id="SM00034">
    <property type="entry name" value="CLECT"/>
    <property type="match status" value="1"/>
</dbReference>
<evidence type="ECO:0000259" key="5">
    <source>
        <dbReference type="PROSITE" id="PS50041"/>
    </source>
</evidence>
<sequence length="271" mass="30187">MTTSKHSKFGSGPQEVPGGRCGGWEHCRQRPLLLALAVLVTTVLWALILSILLSRASTERGALLGSQDQLRTNGLGTQAQLQTTRAELLETQKKLIQHEHALKELSTRVTQGLAEAGRDRENVRNELFRAREAIRFQNSSCEECAASWLPFEGSCYLFSRSASTWEEAQRNCVGFGAHLVIIGGLDEQGFLSRDTRGDGYWLGLKAVRSAGQIQDHRWVDGVPVSFSYWNLGEPNDSRGQEDCVMMLDTGLWNDAPCEGKMSWICEKRRSC</sequence>
<evidence type="ECO:0000256" key="3">
    <source>
        <dbReference type="SAM" id="Coils"/>
    </source>
</evidence>
<dbReference type="InterPro" id="IPR016186">
    <property type="entry name" value="C-type_lectin-like/link_sf"/>
</dbReference>